<feature type="transmembrane region" description="Helical" evidence="1">
    <location>
        <begin position="28"/>
        <end position="52"/>
    </location>
</feature>
<keyword evidence="1" id="KW-0812">Transmembrane</keyword>
<keyword evidence="3" id="KW-1185">Reference proteome</keyword>
<name>A0AAN6N7J2_9PEZI</name>
<organism evidence="2 3">
    <name type="scientific">Diplogelasinospora grovesii</name>
    <dbReference type="NCBI Taxonomy" id="303347"/>
    <lineage>
        <taxon>Eukaryota</taxon>
        <taxon>Fungi</taxon>
        <taxon>Dikarya</taxon>
        <taxon>Ascomycota</taxon>
        <taxon>Pezizomycotina</taxon>
        <taxon>Sordariomycetes</taxon>
        <taxon>Sordariomycetidae</taxon>
        <taxon>Sordariales</taxon>
        <taxon>Diplogelasinosporaceae</taxon>
        <taxon>Diplogelasinospora</taxon>
    </lineage>
</organism>
<protein>
    <submittedName>
        <fullName evidence="2">Uncharacterized protein</fullName>
    </submittedName>
</protein>
<evidence type="ECO:0000313" key="3">
    <source>
        <dbReference type="Proteomes" id="UP001303473"/>
    </source>
</evidence>
<reference evidence="3" key="1">
    <citation type="journal article" date="2023" name="Mol. Phylogenet. Evol.">
        <title>Genome-scale phylogeny and comparative genomics of the fungal order Sordariales.</title>
        <authorList>
            <person name="Hensen N."/>
            <person name="Bonometti L."/>
            <person name="Westerberg I."/>
            <person name="Brannstrom I.O."/>
            <person name="Guillou S."/>
            <person name="Cros-Aarteil S."/>
            <person name="Calhoun S."/>
            <person name="Haridas S."/>
            <person name="Kuo A."/>
            <person name="Mondo S."/>
            <person name="Pangilinan J."/>
            <person name="Riley R."/>
            <person name="LaButti K."/>
            <person name="Andreopoulos B."/>
            <person name="Lipzen A."/>
            <person name="Chen C."/>
            <person name="Yan M."/>
            <person name="Daum C."/>
            <person name="Ng V."/>
            <person name="Clum A."/>
            <person name="Steindorff A."/>
            <person name="Ohm R.A."/>
            <person name="Martin F."/>
            <person name="Silar P."/>
            <person name="Natvig D.O."/>
            <person name="Lalanne C."/>
            <person name="Gautier V."/>
            <person name="Ament-Velasquez S.L."/>
            <person name="Kruys A."/>
            <person name="Hutchinson M.I."/>
            <person name="Powell A.J."/>
            <person name="Barry K."/>
            <person name="Miller A.N."/>
            <person name="Grigoriev I.V."/>
            <person name="Debuchy R."/>
            <person name="Gladieux P."/>
            <person name="Hiltunen Thoren M."/>
            <person name="Johannesson H."/>
        </authorList>
    </citation>
    <scope>NUCLEOTIDE SEQUENCE [LARGE SCALE GENOMIC DNA]</scope>
    <source>
        <strain evidence="3">CBS 340.73</strain>
    </source>
</reference>
<dbReference type="Proteomes" id="UP001303473">
    <property type="component" value="Unassembled WGS sequence"/>
</dbReference>
<evidence type="ECO:0000256" key="1">
    <source>
        <dbReference type="SAM" id="Phobius"/>
    </source>
</evidence>
<evidence type="ECO:0000313" key="2">
    <source>
        <dbReference type="EMBL" id="KAK3940599.1"/>
    </source>
</evidence>
<dbReference type="EMBL" id="MU853794">
    <property type="protein sequence ID" value="KAK3940599.1"/>
    <property type="molecule type" value="Genomic_DNA"/>
</dbReference>
<keyword evidence="1" id="KW-0472">Membrane</keyword>
<dbReference type="AlphaFoldDB" id="A0AAN6N7J2"/>
<keyword evidence="1" id="KW-1133">Transmembrane helix</keyword>
<gene>
    <name evidence="2" type="ORF">QBC46DRAFT_408125</name>
</gene>
<accession>A0AAN6N7J2</accession>
<proteinExistence type="predicted"/>
<comment type="caution">
    <text evidence="2">The sequence shown here is derived from an EMBL/GenBank/DDBJ whole genome shotgun (WGS) entry which is preliminary data.</text>
</comment>
<feature type="transmembrane region" description="Helical" evidence="1">
    <location>
        <begin position="64"/>
        <end position="84"/>
    </location>
</feature>
<sequence>MPVINAETTTMAGSHAATNKVTVNSDEIYMTAVFVVVTQFIHLMIPICNYFSSSVHDHRIIRRLHVAQSFTIAPFLLNIYFIGASVTTNSATMLRASQAMCYLESLILQMIIPLAIHRDHGSVVSL</sequence>